<feature type="compositionally biased region" description="Acidic residues" evidence="1">
    <location>
        <begin position="82"/>
        <end position="91"/>
    </location>
</feature>
<dbReference type="AlphaFoldDB" id="A0A9P7RQR3"/>
<proteinExistence type="predicted"/>
<evidence type="ECO:0000313" key="2">
    <source>
        <dbReference type="EMBL" id="KAG7087957.1"/>
    </source>
</evidence>
<dbReference type="GeneID" id="66081073"/>
<accession>A0A9P7RQR3</accession>
<organism evidence="2 3">
    <name type="scientific">Marasmius oreades</name>
    <name type="common">fairy-ring Marasmius</name>
    <dbReference type="NCBI Taxonomy" id="181124"/>
    <lineage>
        <taxon>Eukaryota</taxon>
        <taxon>Fungi</taxon>
        <taxon>Dikarya</taxon>
        <taxon>Basidiomycota</taxon>
        <taxon>Agaricomycotina</taxon>
        <taxon>Agaricomycetes</taxon>
        <taxon>Agaricomycetidae</taxon>
        <taxon>Agaricales</taxon>
        <taxon>Marasmiineae</taxon>
        <taxon>Marasmiaceae</taxon>
        <taxon>Marasmius</taxon>
    </lineage>
</organism>
<dbReference type="EMBL" id="CM032188">
    <property type="protein sequence ID" value="KAG7087957.1"/>
    <property type="molecule type" value="Genomic_DNA"/>
</dbReference>
<reference evidence="2" key="1">
    <citation type="journal article" date="2021" name="Genome Biol. Evol.">
        <title>The assembled and annotated genome of the fairy-ring fungus Marasmius oreades.</title>
        <authorList>
            <person name="Hiltunen M."/>
            <person name="Ament-Velasquez S.L."/>
            <person name="Johannesson H."/>
        </authorList>
    </citation>
    <scope>NUCLEOTIDE SEQUENCE</scope>
    <source>
        <strain evidence="2">03SP1</strain>
    </source>
</reference>
<sequence>MNEESSTIISTSSSLTEDNYESDPGSCVGNERDPGDGYNVLDEEDGNEHTDIAENYSDDQHSVCSNCNPSPEEMDQYSASGDDSDLEEEYGTAEGYNDGYMSDDQAEYGEEDTYERSYPEVFIALQFSKSVSPPKTPYSASSLPAPPLDKNLFCHCQPKPTSANPHQLHSRVESCVVAIVGYLFCILVLSVRCTVLVQNQNKEKGMFNVPRSICFPTFPCALCLSSSNNSLISPSRHPKILVDETMSTNTTGSKKNRPAYLLLSKIAVYGLVLVQIWCISSICNAGDSTSALLYNLHKQTVVEVNQHEHNHKVDKLDLLTRFCWSDPATPLRFTPRLSSLGDLGKYDDITKMTAVDDLTKRIAQRSHTK</sequence>
<comment type="caution">
    <text evidence="2">The sequence shown here is derived from an EMBL/GenBank/DDBJ whole genome shotgun (WGS) entry which is preliminary data.</text>
</comment>
<evidence type="ECO:0000313" key="3">
    <source>
        <dbReference type="Proteomes" id="UP001049176"/>
    </source>
</evidence>
<feature type="compositionally biased region" description="Low complexity" evidence="1">
    <location>
        <begin position="1"/>
        <end position="14"/>
    </location>
</feature>
<name>A0A9P7RQR3_9AGAR</name>
<keyword evidence="3" id="KW-1185">Reference proteome</keyword>
<gene>
    <name evidence="2" type="ORF">E1B28_011998</name>
</gene>
<protein>
    <submittedName>
        <fullName evidence="2">Uncharacterized protein</fullName>
    </submittedName>
</protein>
<dbReference type="RefSeq" id="XP_043004428.1">
    <property type="nucleotide sequence ID" value="XM_043157062.1"/>
</dbReference>
<dbReference type="Proteomes" id="UP001049176">
    <property type="component" value="Chromosome 8"/>
</dbReference>
<dbReference type="KEGG" id="more:E1B28_011998"/>
<feature type="region of interest" description="Disordered" evidence="1">
    <location>
        <begin position="1"/>
        <end position="108"/>
    </location>
</feature>
<evidence type="ECO:0000256" key="1">
    <source>
        <dbReference type="SAM" id="MobiDB-lite"/>
    </source>
</evidence>